<evidence type="ECO:0000313" key="3">
    <source>
        <dbReference type="Proteomes" id="UP001219525"/>
    </source>
</evidence>
<name>A0AAD6UL47_9AGAR</name>
<dbReference type="Pfam" id="PF20414">
    <property type="entry name" value="DUF6698"/>
    <property type="match status" value="1"/>
</dbReference>
<comment type="caution">
    <text evidence="2">The sequence shown here is derived from an EMBL/GenBank/DDBJ whole genome shotgun (WGS) entry which is preliminary data.</text>
</comment>
<dbReference type="EMBL" id="JARJCW010000162">
    <property type="protein sequence ID" value="KAJ7189930.1"/>
    <property type="molecule type" value="Genomic_DNA"/>
</dbReference>
<feature type="region of interest" description="Disordered" evidence="1">
    <location>
        <begin position="373"/>
        <end position="393"/>
    </location>
</feature>
<gene>
    <name evidence="2" type="ORF">GGX14DRAFT_580297</name>
</gene>
<feature type="compositionally biased region" description="Acidic residues" evidence="1">
    <location>
        <begin position="384"/>
        <end position="393"/>
    </location>
</feature>
<protein>
    <submittedName>
        <fullName evidence="2">Uncharacterized protein</fullName>
    </submittedName>
</protein>
<proteinExistence type="predicted"/>
<dbReference type="InterPro" id="IPR046521">
    <property type="entry name" value="DUF6698"/>
</dbReference>
<dbReference type="Proteomes" id="UP001219525">
    <property type="component" value="Unassembled WGS sequence"/>
</dbReference>
<organism evidence="2 3">
    <name type="scientific">Mycena pura</name>
    <dbReference type="NCBI Taxonomy" id="153505"/>
    <lineage>
        <taxon>Eukaryota</taxon>
        <taxon>Fungi</taxon>
        <taxon>Dikarya</taxon>
        <taxon>Basidiomycota</taxon>
        <taxon>Agaricomycotina</taxon>
        <taxon>Agaricomycetes</taxon>
        <taxon>Agaricomycetidae</taxon>
        <taxon>Agaricales</taxon>
        <taxon>Marasmiineae</taxon>
        <taxon>Mycenaceae</taxon>
        <taxon>Mycena</taxon>
    </lineage>
</organism>
<keyword evidence="3" id="KW-1185">Reference proteome</keyword>
<evidence type="ECO:0000313" key="2">
    <source>
        <dbReference type="EMBL" id="KAJ7189930.1"/>
    </source>
</evidence>
<accession>A0AAD6UL47</accession>
<dbReference type="AlphaFoldDB" id="A0AAD6UL47"/>
<sequence>MPGTPAPDAPLPPLPAKHQEALDKILIHLCVKPAPARDGPPQRKRAKVLEARSPPERLRNAARFFVRGVHLDQNLSCVLDDGAEARWKGTDASDLTPEQATTVAAHTKSFDALICHVPDLEPVLQYIYAHYSNAWELLVKELHKVARQTRCNDSNEFKHETHYFVPNPGLDVLDPPLGTGESKEDRGFKHGFLRLLCMPWRDRITQPPWSFKSIAAVPDTRSDEQKARGDRIMQRIDAKLYKPNPKLFPSFLYEDGSYDKENPLNGLFRGYLVIRNIRHTWTSPTTATTGLGHNGLPRRCHARTHRSFRMTPPKVGYAVSQAYVMLMPYDWDNCPGLSALYDSVLKVFLGEHVDDEWAEETLAYLQSQVYGQTATQEPAHDPSLDSDEDEDECDHMEKIQMLARARRSEREAAAR</sequence>
<evidence type="ECO:0000256" key="1">
    <source>
        <dbReference type="SAM" id="MobiDB-lite"/>
    </source>
</evidence>
<reference evidence="2" key="1">
    <citation type="submission" date="2023-03" db="EMBL/GenBank/DDBJ databases">
        <title>Massive genome expansion in bonnet fungi (Mycena s.s.) driven by repeated elements and novel gene families across ecological guilds.</title>
        <authorList>
            <consortium name="Lawrence Berkeley National Laboratory"/>
            <person name="Harder C.B."/>
            <person name="Miyauchi S."/>
            <person name="Viragh M."/>
            <person name="Kuo A."/>
            <person name="Thoen E."/>
            <person name="Andreopoulos B."/>
            <person name="Lu D."/>
            <person name="Skrede I."/>
            <person name="Drula E."/>
            <person name="Henrissat B."/>
            <person name="Morin E."/>
            <person name="Kohler A."/>
            <person name="Barry K."/>
            <person name="LaButti K."/>
            <person name="Morin E."/>
            <person name="Salamov A."/>
            <person name="Lipzen A."/>
            <person name="Mereny Z."/>
            <person name="Hegedus B."/>
            <person name="Baldrian P."/>
            <person name="Stursova M."/>
            <person name="Weitz H."/>
            <person name="Taylor A."/>
            <person name="Grigoriev I.V."/>
            <person name="Nagy L.G."/>
            <person name="Martin F."/>
            <person name="Kauserud H."/>
        </authorList>
    </citation>
    <scope>NUCLEOTIDE SEQUENCE</scope>
    <source>
        <strain evidence="2">9144</strain>
    </source>
</reference>